<dbReference type="Gene3D" id="3.40.50.2300">
    <property type="match status" value="1"/>
</dbReference>
<keyword evidence="2" id="KW-0597">Phosphoprotein</keyword>
<dbReference type="InterPro" id="IPR003501">
    <property type="entry name" value="PTS_EIIB_2/3"/>
</dbReference>
<organism evidence="10 11">
    <name type="scientific">Dielma fastidiosa</name>
    <dbReference type="NCBI Taxonomy" id="1034346"/>
    <lineage>
        <taxon>Bacteria</taxon>
        <taxon>Bacillati</taxon>
        <taxon>Bacillota</taxon>
        <taxon>Erysipelotrichia</taxon>
        <taxon>Erysipelotrichales</taxon>
        <taxon>Erysipelotrichaceae</taxon>
        <taxon>Dielma</taxon>
    </lineage>
</organism>
<dbReference type="Proteomes" id="UP000247612">
    <property type="component" value="Unassembled WGS sequence"/>
</dbReference>
<evidence type="ECO:0000256" key="4">
    <source>
        <dbReference type="ARBA" id="ARBA00022679"/>
    </source>
</evidence>
<accession>A0A2V2FJ72</accession>
<dbReference type="EMBL" id="JALDAW010000016">
    <property type="protein sequence ID" value="MDY5168691.1"/>
    <property type="molecule type" value="Genomic_DNA"/>
</dbReference>
<dbReference type="STRING" id="1034346.GCA_000313565_02666"/>
<evidence type="ECO:0000256" key="2">
    <source>
        <dbReference type="ARBA" id="ARBA00022553"/>
    </source>
</evidence>
<evidence type="ECO:0000256" key="1">
    <source>
        <dbReference type="ARBA" id="ARBA00022448"/>
    </source>
</evidence>
<feature type="domain" description="PTS EIIB type-3" evidence="8">
    <location>
        <begin position="1"/>
        <end position="101"/>
    </location>
</feature>
<dbReference type="RefSeq" id="WP_022938950.1">
    <property type="nucleotide sequence ID" value="NZ_BAABZA010000003.1"/>
</dbReference>
<keyword evidence="3 9" id="KW-0762">Sugar transport</keyword>
<dbReference type="GO" id="GO:0008982">
    <property type="term" value="F:protein-N(PI)-phosphohistidine-sugar phosphotransferase activity"/>
    <property type="evidence" value="ECO:0007669"/>
    <property type="project" value="InterPro"/>
</dbReference>
<keyword evidence="11" id="KW-1185">Reference proteome</keyword>
<dbReference type="PROSITE" id="PS51100">
    <property type="entry name" value="PTS_EIIB_TYPE_3"/>
    <property type="match status" value="1"/>
</dbReference>
<keyword evidence="5" id="KW-0598">Phosphotransferase system</keyword>
<dbReference type="GeneID" id="94442144"/>
<proteinExistence type="predicted"/>
<comment type="caution">
    <text evidence="10">The sequence shown here is derived from an EMBL/GenBank/DDBJ whole genome shotgun (WGS) entry which is preliminary data.</text>
</comment>
<evidence type="ECO:0000256" key="3">
    <source>
        <dbReference type="ARBA" id="ARBA00022597"/>
    </source>
</evidence>
<dbReference type="AlphaFoldDB" id="A0A2V2FJ72"/>
<keyword evidence="1" id="KW-0813">Transport</keyword>
<feature type="modified residue" description="Phosphocysteine; by EIIA" evidence="7">
    <location>
        <position position="7"/>
    </location>
</feature>
<dbReference type="GO" id="GO:0009401">
    <property type="term" value="P:phosphoenolpyruvate-dependent sugar phosphotransferase system"/>
    <property type="evidence" value="ECO:0007669"/>
    <property type="project" value="UniProtKB-KW"/>
</dbReference>
<dbReference type="PANTHER" id="PTHR34581">
    <property type="entry name" value="PTS SYSTEM N,N'-DIACETYLCHITOBIOSE-SPECIFIC EIIB COMPONENT"/>
    <property type="match status" value="1"/>
</dbReference>
<reference evidence="9" key="2">
    <citation type="submission" date="2022-03" db="EMBL/GenBank/DDBJ databases">
        <title>First case of bacteraemia caused by Dielma fastidiosa in a patient hospitalised with diverticulitis.</title>
        <authorList>
            <person name="Forman-Ankjaer B."/>
            <person name="Hvid-Jensen F."/>
            <person name="Kobel C.M."/>
            <person name="Greve T."/>
        </authorList>
    </citation>
    <scope>NUCLEOTIDE SEQUENCE</scope>
    <source>
        <strain evidence="9">AUH_DF_2021</strain>
    </source>
</reference>
<keyword evidence="6" id="KW-0418">Kinase</keyword>
<evidence type="ECO:0000313" key="11">
    <source>
        <dbReference type="Proteomes" id="UP000247612"/>
    </source>
</evidence>
<evidence type="ECO:0000313" key="10">
    <source>
        <dbReference type="EMBL" id="PXX77755.1"/>
    </source>
</evidence>
<evidence type="ECO:0000256" key="5">
    <source>
        <dbReference type="ARBA" id="ARBA00022683"/>
    </source>
</evidence>
<dbReference type="SUPFAM" id="SSF52794">
    <property type="entry name" value="PTS system IIB component-like"/>
    <property type="match status" value="1"/>
</dbReference>
<name>A0A2V2FJ72_9FIRM</name>
<protein>
    <submittedName>
        <fullName evidence="9">PTS sugar transporter subunit IIB</fullName>
    </submittedName>
    <submittedName>
        <fullName evidence="10">PTS system cellobiose-specific IIB component</fullName>
    </submittedName>
</protein>
<evidence type="ECO:0000256" key="6">
    <source>
        <dbReference type="ARBA" id="ARBA00022777"/>
    </source>
</evidence>
<dbReference type="Pfam" id="PF02302">
    <property type="entry name" value="PTS_IIB"/>
    <property type="match status" value="1"/>
</dbReference>
<dbReference type="EMBL" id="QJKH01000009">
    <property type="protein sequence ID" value="PXX77755.1"/>
    <property type="molecule type" value="Genomic_DNA"/>
</dbReference>
<sequence>MKILLMCYGGLSTGLMKVRLEEEAKKYGVEDIEVVATALAEAENDFGDYDVYLLGPQVRYAYDDIKAKLADRLVLTISASDFGLMRADNVWQEIVKGLDRT</sequence>
<reference evidence="10 11" key="1">
    <citation type="submission" date="2018-05" db="EMBL/GenBank/DDBJ databases">
        <title>Genomic Encyclopedia of Type Strains, Phase IV (KMG-IV): sequencing the most valuable type-strain genomes for metagenomic binning, comparative biology and taxonomic classification.</title>
        <authorList>
            <person name="Goeker M."/>
        </authorList>
    </citation>
    <scope>NUCLEOTIDE SEQUENCE [LARGE SCALE GENOMIC DNA]</scope>
    <source>
        <strain evidence="10 11">JC118</strain>
    </source>
</reference>
<dbReference type="InterPro" id="IPR013012">
    <property type="entry name" value="PTS_EIIB_3"/>
</dbReference>
<dbReference type="Proteomes" id="UP001276902">
    <property type="component" value="Unassembled WGS sequence"/>
</dbReference>
<keyword evidence="4" id="KW-0808">Transferase</keyword>
<evidence type="ECO:0000256" key="7">
    <source>
        <dbReference type="PROSITE-ProRule" id="PRU00423"/>
    </source>
</evidence>
<dbReference type="GO" id="GO:0016301">
    <property type="term" value="F:kinase activity"/>
    <property type="evidence" value="ECO:0007669"/>
    <property type="project" value="UniProtKB-KW"/>
</dbReference>
<gene>
    <name evidence="10" type="ORF">DES51_1095</name>
    <name evidence="9" type="ORF">MQE39_11250</name>
</gene>
<evidence type="ECO:0000313" key="9">
    <source>
        <dbReference type="EMBL" id="MDY5168691.1"/>
    </source>
</evidence>
<dbReference type="InterPro" id="IPR051819">
    <property type="entry name" value="PTS_sugar-specific_EIIB"/>
</dbReference>
<evidence type="ECO:0000259" key="8">
    <source>
        <dbReference type="PROSITE" id="PS51100"/>
    </source>
</evidence>
<dbReference type="OrthoDB" id="2186177at2"/>
<dbReference type="PANTHER" id="PTHR34581:SF2">
    <property type="entry name" value="PTS SYSTEM N,N'-DIACETYLCHITOBIOSE-SPECIFIC EIIB COMPONENT"/>
    <property type="match status" value="1"/>
</dbReference>
<dbReference type="InterPro" id="IPR036095">
    <property type="entry name" value="PTS_EIIB-like_sf"/>
</dbReference>